<dbReference type="Pfam" id="PF01551">
    <property type="entry name" value="Peptidase_M23"/>
    <property type="match status" value="1"/>
</dbReference>
<feature type="compositionally biased region" description="Low complexity" evidence="1">
    <location>
        <begin position="32"/>
        <end position="54"/>
    </location>
</feature>
<keyword evidence="2" id="KW-0732">Signal</keyword>
<gene>
    <name evidence="4" type="ORF">PK98_12225</name>
</gene>
<comment type="caution">
    <text evidence="4">The sequence shown here is derived from an EMBL/GenBank/DDBJ whole genome shotgun (WGS) entry which is preliminary data.</text>
</comment>
<dbReference type="FunFam" id="2.70.70.10:FF:000019">
    <property type="entry name" value="M23 family peptidase"/>
    <property type="match status" value="1"/>
</dbReference>
<dbReference type="STRING" id="1572751.PK98_12225"/>
<evidence type="ECO:0000256" key="2">
    <source>
        <dbReference type="SAM" id="SignalP"/>
    </source>
</evidence>
<feature type="region of interest" description="Disordered" evidence="1">
    <location>
        <begin position="24"/>
        <end position="54"/>
    </location>
</feature>
<organism evidence="4 5">
    <name type="scientific">Croceibacterium mercuriale</name>
    <dbReference type="NCBI Taxonomy" id="1572751"/>
    <lineage>
        <taxon>Bacteria</taxon>
        <taxon>Pseudomonadati</taxon>
        <taxon>Pseudomonadota</taxon>
        <taxon>Alphaproteobacteria</taxon>
        <taxon>Sphingomonadales</taxon>
        <taxon>Erythrobacteraceae</taxon>
        <taxon>Croceibacterium</taxon>
    </lineage>
</organism>
<dbReference type="InterPro" id="IPR016047">
    <property type="entry name" value="M23ase_b-sheet_dom"/>
</dbReference>
<feature type="chain" id="PRO_5002067677" evidence="2">
    <location>
        <begin position="17"/>
        <end position="306"/>
    </location>
</feature>
<dbReference type="AlphaFoldDB" id="A0A0B2BUL1"/>
<dbReference type="InterPro" id="IPR050570">
    <property type="entry name" value="Cell_wall_metabolism_enzyme"/>
</dbReference>
<dbReference type="CDD" id="cd12797">
    <property type="entry name" value="M23_peptidase"/>
    <property type="match status" value="1"/>
</dbReference>
<evidence type="ECO:0000256" key="1">
    <source>
        <dbReference type="SAM" id="MobiDB-lite"/>
    </source>
</evidence>
<evidence type="ECO:0000259" key="3">
    <source>
        <dbReference type="Pfam" id="PF01551"/>
    </source>
</evidence>
<accession>A0A0B2BUL1</accession>
<dbReference type="EMBL" id="JTDN01000002">
    <property type="protein sequence ID" value="KHL25114.1"/>
    <property type="molecule type" value="Genomic_DNA"/>
</dbReference>
<sequence>MLIRSLPSAAPLLALAACVPAVPGSPAPQASPQPAAATALRPAPVTTPSSAPAGPASFTFAGELTQGGWLRGQAPGGTVSAQIDAEPLVLDGDGRFFAALDRDAPAEARLTATLADGRIVEQALAVAPRAWDIQRVNVARTAGIPSDSFAARRAPELAAIVAARAADTGAQGWRQDFVWPVTGRISGRFGSQRIYRGEPGSYHSGLDIAPGPGTPYVAPADGVVVLVAAQPFSLEGNLLIVDHGAGLNSAFLHSQSIAVSEGQQVRQGEVLGRVGASGRATGPHLHWSLMWRGRRLDPLLFLPPQG</sequence>
<dbReference type="PROSITE" id="PS51257">
    <property type="entry name" value="PROKAR_LIPOPROTEIN"/>
    <property type="match status" value="1"/>
</dbReference>
<name>A0A0B2BUL1_9SPHN</name>
<dbReference type="PANTHER" id="PTHR21666">
    <property type="entry name" value="PEPTIDASE-RELATED"/>
    <property type="match status" value="1"/>
</dbReference>
<protein>
    <submittedName>
        <fullName evidence="4">Peptidase</fullName>
    </submittedName>
</protein>
<dbReference type="InterPro" id="IPR011055">
    <property type="entry name" value="Dup_hybrid_motif"/>
</dbReference>
<feature type="signal peptide" evidence="2">
    <location>
        <begin position="1"/>
        <end position="16"/>
    </location>
</feature>
<evidence type="ECO:0000313" key="5">
    <source>
        <dbReference type="Proteomes" id="UP000030988"/>
    </source>
</evidence>
<evidence type="ECO:0000313" key="4">
    <source>
        <dbReference type="EMBL" id="KHL25114.1"/>
    </source>
</evidence>
<reference evidence="4 5" key="1">
    <citation type="submission" date="2014-11" db="EMBL/GenBank/DDBJ databases">
        <title>Draft genome sequence of Kirrobacter mercurialis.</title>
        <authorList>
            <person name="Coil D.A."/>
            <person name="Eisen J.A."/>
        </authorList>
    </citation>
    <scope>NUCLEOTIDE SEQUENCE [LARGE SCALE GENOMIC DNA]</scope>
    <source>
        <strain evidence="4 5">Coronado</strain>
    </source>
</reference>
<feature type="domain" description="M23ase beta-sheet core" evidence="3">
    <location>
        <begin position="202"/>
        <end position="298"/>
    </location>
</feature>
<keyword evidence="5" id="KW-1185">Reference proteome</keyword>
<dbReference type="Gene3D" id="2.70.70.10">
    <property type="entry name" value="Glucose Permease (Domain IIA)"/>
    <property type="match status" value="1"/>
</dbReference>
<dbReference type="SUPFAM" id="SSF51261">
    <property type="entry name" value="Duplicated hybrid motif"/>
    <property type="match status" value="1"/>
</dbReference>
<dbReference type="GO" id="GO:0004222">
    <property type="term" value="F:metalloendopeptidase activity"/>
    <property type="evidence" value="ECO:0007669"/>
    <property type="project" value="TreeGrafter"/>
</dbReference>
<dbReference type="Proteomes" id="UP000030988">
    <property type="component" value="Unassembled WGS sequence"/>
</dbReference>
<proteinExistence type="predicted"/>
<dbReference type="PANTHER" id="PTHR21666:SF285">
    <property type="entry name" value="M23 FAMILY METALLOPEPTIDASE"/>
    <property type="match status" value="1"/>
</dbReference>